<dbReference type="InterPro" id="IPR023772">
    <property type="entry name" value="DNA-bd_HTH_TetR-type_CS"/>
</dbReference>
<reference evidence="4 5" key="1">
    <citation type="submission" date="2024-03" db="EMBL/GenBank/DDBJ databases">
        <title>Human intestinal bacterial collection.</title>
        <authorList>
            <person name="Pauvert C."/>
            <person name="Hitch T.C.A."/>
            <person name="Clavel T."/>
        </authorList>
    </citation>
    <scope>NUCLEOTIDE SEQUENCE [LARGE SCALE GENOMIC DNA]</scope>
    <source>
        <strain evidence="4 5">CLA-JM-H11</strain>
    </source>
</reference>
<dbReference type="InterPro" id="IPR050624">
    <property type="entry name" value="HTH-type_Tx_Regulator"/>
</dbReference>
<protein>
    <submittedName>
        <fullName evidence="4">TetR/AcrR family transcriptional regulator</fullName>
    </submittedName>
</protein>
<evidence type="ECO:0000259" key="3">
    <source>
        <dbReference type="PROSITE" id="PS50977"/>
    </source>
</evidence>
<comment type="caution">
    <text evidence="4">The sequence shown here is derived from an EMBL/GenBank/DDBJ whole genome shotgun (WGS) entry which is preliminary data.</text>
</comment>
<dbReference type="Gene3D" id="1.10.357.10">
    <property type="entry name" value="Tetracycline Repressor, domain 2"/>
    <property type="match status" value="1"/>
</dbReference>
<accession>A0ABV1GCM8</accession>
<dbReference type="RefSeq" id="WP_349214628.1">
    <property type="nucleotide sequence ID" value="NZ_JBBMFA010000046.1"/>
</dbReference>
<dbReference type="PROSITE" id="PS01081">
    <property type="entry name" value="HTH_TETR_1"/>
    <property type="match status" value="1"/>
</dbReference>
<dbReference type="Pfam" id="PF00440">
    <property type="entry name" value="TetR_N"/>
    <property type="match status" value="1"/>
</dbReference>
<dbReference type="SUPFAM" id="SSF46689">
    <property type="entry name" value="Homeodomain-like"/>
    <property type="match status" value="1"/>
</dbReference>
<dbReference type="PROSITE" id="PS50977">
    <property type="entry name" value="HTH_TETR_2"/>
    <property type="match status" value="1"/>
</dbReference>
<keyword evidence="1 2" id="KW-0238">DNA-binding</keyword>
<feature type="DNA-binding region" description="H-T-H motif" evidence="2">
    <location>
        <begin position="35"/>
        <end position="54"/>
    </location>
</feature>
<proteinExistence type="predicted"/>
<dbReference type="InterPro" id="IPR009057">
    <property type="entry name" value="Homeodomain-like_sf"/>
</dbReference>
<dbReference type="Proteomes" id="UP001477672">
    <property type="component" value="Unassembled WGS sequence"/>
</dbReference>
<dbReference type="PANTHER" id="PTHR43479">
    <property type="entry name" value="ACREF/ENVCD OPERON REPRESSOR-RELATED"/>
    <property type="match status" value="1"/>
</dbReference>
<evidence type="ECO:0000256" key="2">
    <source>
        <dbReference type="PROSITE-ProRule" id="PRU00335"/>
    </source>
</evidence>
<dbReference type="EMBL" id="JBBMFA010000046">
    <property type="protein sequence ID" value="MEQ2519268.1"/>
    <property type="molecule type" value="Genomic_DNA"/>
</dbReference>
<evidence type="ECO:0000313" key="4">
    <source>
        <dbReference type="EMBL" id="MEQ2519268.1"/>
    </source>
</evidence>
<gene>
    <name evidence="4" type="ORF">WMO24_02270</name>
</gene>
<evidence type="ECO:0000256" key="1">
    <source>
        <dbReference type="ARBA" id="ARBA00023125"/>
    </source>
</evidence>
<dbReference type="PANTHER" id="PTHR43479:SF11">
    <property type="entry name" value="ACREF_ENVCD OPERON REPRESSOR-RELATED"/>
    <property type="match status" value="1"/>
</dbReference>
<organism evidence="4 5">
    <name type="scientific">Ruthenibacterium intestinale</name>
    <dbReference type="NCBI Taxonomy" id="3133163"/>
    <lineage>
        <taxon>Bacteria</taxon>
        <taxon>Bacillati</taxon>
        <taxon>Bacillota</taxon>
        <taxon>Clostridia</taxon>
        <taxon>Eubacteriales</taxon>
        <taxon>Oscillospiraceae</taxon>
        <taxon>Ruthenibacterium</taxon>
    </lineage>
</organism>
<name>A0ABV1GCM8_9FIRM</name>
<evidence type="ECO:0000313" key="5">
    <source>
        <dbReference type="Proteomes" id="UP001477672"/>
    </source>
</evidence>
<keyword evidence="5" id="KW-1185">Reference proteome</keyword>
<dbReference type="InterPro" id="IPR001647">
    <property type="entry name" value="HTH_TetR"/>
</dbReference>
<sequence>MPKVAYSEEDRERIRQALIAEGLRHMARQGVQHTTVEQICKAVGISRAFFYSFFPTKEDLMVEALYLQQPKILAHAQALANDPALSRSEALRRFLTDCCYGEKNGIAVLTVEEQRLIFRRLSEESARVFREKQARLFGELLECFGIPANRERVALFTNVSLAAMIVRRAIPDTLPLFVPEAADQTVAFQINAIVEGFEKFQKTSG</sequence>
<feature type="domain" description="HTH tetR-type" evidence="3">
    <location>
        <begin position="12"/>
        <end position="72"/>
    </location>
</feature>